<evidence type="ECO:0000313" key="3">
    <source>
        <dbReference type="EMBL" id="GAA1506076.1"/>
    </source>
</evidence>
<evidence type="ECO:0000256" key="1">
    <source>
        <dbReference type="ARBA" id="ARBA00022527"/>
    </source>
</evidence>
<organism evidence="3 4">
    <name type="scientific">Dactylosporangium maewongense</name>
    <dbReference type="NCBI Taxonomy" id="634393"/>
    <lineage>
        <taxon>Bacteria</taxon>
        <taxon>Bacillati</taxon>
        <taxon>Actinomycetota</taxon>
        <taxon>Actinomycetes</taxon>
        <taxon>Micromonosporales</taxon>
        <taxon>Micromonosporaceae</taxon>
        <taxon>Dactylosporangium</taxon>
    </lineage>
</organism>
<evidence type="ECO:0000259" key="2">
    <source>
        <dbReference type="Pfam" id="PF13581"/>
    </source>
</evidence>
<dbReference type="SUPFAM" id="SSF55874">
    <property type="entry name" value="ATPase domain of HSP90 chaperone/DNA topoisomerase II/histidine kinase"/>
    <property type="match status" value="1"/>
</dbReference>
<keyword evidence="1" id="KW-0808">Transferase</keyword>
<sequence>MGMEIQLTLSLPRDRSTVPLTRRVLDAALGVFSVTRDCRDDIGLAVGEACANAVEHAGADYQVTVTIHEDRCVIDVVDEGIGMSDVAAASPESEPSADPDIAENGRGLRIIHALADMVELRRHQPHGVALRIVKMLTRVTPATA</sequence>
<dbReference type="Gene3D" id="3.30.565.10">
    <property type="entry name" value="Histidine kinase-like ATPase, C-terminal domain"/>
    <property type="match status" value="1"/>
</dbReference>
<keyword evidence="4" id="KW-1185">Reference proteome</keyword>
<dbReference type="PANTHER" id="PTHR35526:SF3">
    <property type="entry name" value="ANTI-SIGMA-F FACTOR RSBW"/>
    <property type="match status" value="1"/>
</dbReference>
<dbReference type="InterPro" id="IPR050267">
    <property type="entry name" value="Anti-sigma-factor_SerPK"/>
</dbReference>
<dbReference type="PANTHER" id="PTHR35526">
    <property type="entry name" value="ANTI-SIGMA-F FACTOR RSBW-RELATED"/>
    <property type="match status" value="1"/>
</dbReference>
<accession>A0ABN1ZWD5</accession>
<dbReference type="CDD" id="cd16936">
    <property type="entry name" value="HATPase_RsbW-like"/>
    <property type="match status" value="1"/>
</dbReference>
<dbReference type="Proteomes" id="UP001501470">
    <property type="component" value="Unassembled WGS sequence"/>
</dbReference>
<proteinExistence type="predicted"/>
<gene>
    <name evidence="3" type="ORF">GCM10009827_019710</name>
</gene>
<dbReference type="Pfam" id="PF13581">
    <property type="entry name" value="HATPase_c_2"/>
    <property type="match status" value="1"/>
</dbReference>
<protein>
    <recommendedName>
        <fullName evidence="2">Histidine kinase/HSP90-like ATPase domain-containing protein</fullName>
    </recommendedName>
</protein>
<keyword evidence="1" id="KW-0723">Serine/threonine-protein kinase</keyword>
<keyword evidence="1" id="KW-0418">Kinase</keyword>
<name>A0ABN1ZWD5_9ACTN</name>
<comment type="caution">
    <text evidence="3">The sequence shown here is derived from an EMBL/GenBank/DDBJ whole genome shotgun (WGS) entry which is preliminary data.</text>
</comment>
<reference evidence="3 4" key="1">
    <citation type="journal article" date="2019" name="Int. J. Syst. Evol. Microbiol.">
        <title>The Global Catalogue of Microorganisms (GCM) 10K type strain sequencing project: providing services to taxonomists for standard genome sequencing and annotation.</title>
        <authorList>
            <consortium name="The Broad Institute Genomics Platform"/>
            <consortium name="The Broad Institute Genome Sequencing Center for Infectious Disease"/>
            <person name="Wu L."/>
            <person name="Ma J."/>
        </authorList>
    </citation>
    <scope>NUCLEOTIDE SEQUENCE [LARGE SCALE GENOMIC DNA]</scope>
    <source>
        <strain evidence="3 4">JCM 15933</strain>
    </source>
</reference>
<dbReference type="InterPro" id="IPR003594">
    <property type="entry name" value="HATPase_dom"/>
</dbReference>
<dbReference type="EMBL" id="BAAAQD010000003">
    <property type="protein sequence ID" value="GAA1506076.1"/>
    <property type="molecule type" value="Genomic_DNA"/>
</dbReference>
<dbReference type="InterPro" id="IPR036890">
    <property type="entry name" value="HATPase_C_sf"/>
</dbReference>
<evidence type="ECO:0000313" key="4">
    <source>
        <dbReference type="Proteomes" id="UP001501470"/>
    </source>
</evidence>
<feature type="domain" description="Histidine kinase/HSP90-like ATPase" evidence="2">
    <location>
        <begin position="14"/>
        <end position="134"/>
    </location>
</feature>